<reference evidence="3" key="1">
    <citation type="journal article" date="2019" name="Nat. Commun.">
        <title>The genome of broomcorn millet.</title>
        <authorList>
            <person name="Zou C."/>
            <person name="Miki D."/>
            <person name="Li D."/>
            <person name="Tang Q."/>
            <person name="Xiao L."/>
            <person name="Rajput S."/>
            <person name="Deng P."/>
            <person name="Jia W."/>
            <person name="Huang R."/>
            <person name="Zhang M."/>
            <person name="Sun Y."/>
            <person name="Hu J."/>
            <person name="Fu X."/>
            <person name="Schnable P.S."/>
            <person name="Li F."/>
            <person name="Zhang H."/>
            <person name="Feng B."/>
            <person name="Zhu X."/>
            <person name="Liu R."/>
            <person name="Schnable J.C."/>
            <person name="Zhu J.-K."/>
            <person name="Zhang H."/>
        </authorList>
    </citation>
    <scope>NUCLEOTIDE SEQUENCE [LARGE SCALE GENOMIC DNA]</scope>
</reference>
<name>A0A3L6RGH0_PANMI</name>
<evidence type="ECO:0000313" key="3">
    <source>
        <dbReference type="Proteomes" id="UP000275267"/>
    </source>
</evidence>
<proteinExistence type="predicted"/>
<dbReference type="AlphaFoldDB" id="A0A3L6RGH0"/>
<gene>
    <name evidence="2" type="ORF">C2845_PM13G21200</name>
</gene>
<evidence type="ECO:0008006" key="4">
    <source>
        <dbReference type="Google" id="ProtNLM"/>
    </source>
</evidence>
<feature type="region of interest" description="Disordered" evidence="1">
    <location>
        <begin position="67"/>
        <end position="89"/>
    </location>
</feature>
<comment type="caution">
    <text evidence="2">The sequence shown here is derived from an EMBL/GenBank/DDBJ whole genome shotgun (WGS) entry which is preliminary data.</text>
</comment>
<evidence type="ECO:0000256" key="1">
    <source>
        <dbReference type="SAM" id="MobiDB-lite"/>
    </source>
</evidence>
<evidence type="ECO:0000313" key="2">
    <source>
        <dbReference type="EMBL" id="RLN03493.1"/>
    </source>
</evidence>
<dbReference type="OrthoDB" id="693377at2759"/>
<feature type="region of interest" description="Disordered" evidence="1">
    <location>
        <begin position="1"/>
        <end position="30"/>
    </location>
</feature>
<keyword evidence="3" id="KW-1185">Reference proteome</keyword>
<organism evidence="2 3">
    <name type="scientific">Panicum miliaceum</name>
    <name type="common">Proso millet</name>
    <name type="synonym">Broomcorn millet</name>
    <dbReference type="NCBI Taxonomy" id="4540"/>
    <lineage>
        <taxon>Eukaryota</taxon>
        <taxon>Viridiplantae</taxon>
        <taxon>Streptophyta</taxon>
        <taxon>Embryophyta</taxon>
        <taxon>Tracheophyta</taxon>
        <taxon>Spermatophyta</taxon>
        <taxon>Magnoliopsida</taxon>
        <taxon>Liliopsida</taxon>
        <taxon>Poales</taxon>
        <taxon>Poaceae</taxon>
        <taxon>PACMAD clade</taxon>
        <taxon>Panicoideae</taxon>
        <taxon>Panicodae</taxon>
        <taxon>Paniceae</taxon>
        <taxon>Panicinae</taxon>
        <taxon>Panicum</taxon>
        <taxon>Panicum sect. Panicum</taxon>
    </lineage>
</organism>
<dbReference type="Proteomes" id="UP000275267">
    <property type="component" value="Unassembled WGS sequence"/>
</dbReference>
<dbReference type="STRING" id="4540.A0A3L6RGH0"/>
<protein>
    <recommendedName>
        <fullName evidence="4">Cathepsin propeptide inhibitor domain-containing protein</fullName>
    </recommendedName>
</protein>
<sequence length="216" mass="25176">MKKKEPPESTAAMHSSPTLTSRRRQSAMRRTVLKTSVSRLDSRCKNSWRARRRLCWGARRGRHRRCRRVRDGEGEEDAAAAERQTDHHRRGACADALRSWTRAAGGKKRLTICRSEGDRCGALFNLDMRSDKEGMPFDVNDLKSEQTLWSLYNRWLSYFNMARASVSKDYRFNIFKDSVRYIYELKGADPKNLELNHLCDVTIDELCPPKIRRRGH</sequence>
<accession>A0A3L6RGH0</accession>
<dbReference type="EMBL" id="PQIB02000008">
    <property type="protein sequence ID" value="RLN03493.1"/>
    <property type="molecule type" value="Genomic_DNA"/>
</dbReference>
<dbReference type="Gene3D" id="1.10.287.2250">
    <property type="match status" value="1"/>
</dbReference>